<feature type="region of interest" description="Disordered" evidence="1">
    <location>
        <begin position="40"/>
        <end position="192"/>
    </location>
</feature>
<feature type="compositionally biased region" description="Low complexity" evidence="1">
    <location>
        <begin position="175"/>
        <end position="192"/>
    </location>
</feature>
<organism evidence="2 3">
    <name type="scientific">Diversispora eburnea</name>
    <dbReference type="NCBI Taxonomy" id="1213867"/>
    <lineage>
        <taxon>Eukaryota</taxon>
        <taxon>Fungi</taxon>
        <taxon>Fungi incertae sedis</taxon>
        <taxon>Mucoromycota</taxon>
        <taxon>Glomeromycotina</taxon>
        <taxon>Glomeromycetes</taxon>
        <taxon>Diversisporales</taxon>
        <taxon>Diversisporaceae</taxon>
        <taxon>Diversispora</taxon>
    </lineage>
</organism>
<feature type="compositionally biased region" description="Basic residues" evidence="1">
    <location>
        <begin position="301"/>
        <end position="310"/>
    </location>
</feature>
<accession>A0A9N8YMT1</accession>
<feature type="region of interest" description="Disordered" evidence="1">
    <location>
        <begin position="286"/>
        <end position="311"/>
    </location>
</feature>
<gene>
    <name evidence="2" type="ORF">DEBURN_LOCUS672</name>
</gene>
<feature type="compositionally biased region" description="Low complexity" evidence="1">
    <location>
        <begin position="135"/>
        <end position="153"/>
    </location>
</feature>
<dbReference type="SUPFAM" id="SSF141571">
    <property type="entry name" value="Pentapeptide repeat-like"/>
    <property type="match status" value="1"/>
</dbReference>
<feature type="compositionally biased region" description="Low complexity" evidence="1">
    <location>
        <begin position="74"/>
        <end position="88"/>
    </location>
</feature>
<dbReference type="SUPFAM" id="SSF47769">
    <property type="entry name" value="SAM/Pointed domain"/>
    <property type="match status" value="1"/>
</dbReference>
<feature type="compositionally biased region" description="Basic residues" evidence="1">
    <location>
        <begin position="165"/>
        <end position="174"/>
    </location>
</feature>
<feature type="compositionally biased region" description="Polar residues" evidence="1">
    <location>
        <begin position="44"/>
        <end position="67"/>
    </location>
</feature>
<feature type="compositionally biased region" description="Pro residues" evidence="1">
    <location>
        <begin position="95"/>
        <end position="129"/>
    </location>
</feature>
<keyword evidence="3" id="KW-1185">Reference proteome</keyword>
<dbReference type="EMBL" id="CAJVPK010000024">
    <property type="protein sequence ID" value="CAG8434234.1"/>
    <property type="molecule type" value="Genomic_DNA"/>
</dbReference>
<name>A0A9N8YMT1_9GLOM</name>
<comment type="caution">
    <text evidence="2">The sequence shown here is derived from an EMBL/GenBank/DDBJ whole genome shotgun (WGS) entry which is preliminary data.</text>
</comment>
<dbReference type="OrthoDB" id="2155283at2759"/>
<proteinExistence type="predicted"/>
<feature type="compositionally biased region" description="Basic and acidic residues" evidence="1">
    <location>
        <begin position="155"/>
        <end position="164"/>
    </location>
</feature>
<evidence type="ECO:0000313" key="2">
    <source>
        <dbReference type="EMBL" id="CAG8434234.1"/>
    </source>
</evidence>
<evidence type="ECO:0000313" key="3">
    <source>
        <dbReference type="Proteomes" id="UP000789706"/>
    </source>
</evidence>
<dbReference type="Proteomes" id="UP000789706">
    <property type="component" value="Unassembled WGS sequence"/>
</dbReference>
<dbReference type="Gene3D" id="1.10.150.50">
    <property type="entry name" value="Transcription Factor, Ets-1"/>
    <property type="match status" value="1"/>
</dbReference>
<reference evidence="2" key="1">
    <citation type="submission" date="2021-06" db="EMBL/GenBank/DDBJ databases">
        <authorList>
            <person name="Kallberg Y."/>
            <person name="Tangrot J."/>
            <person name="Rosling A."/>
        </authorList>
    </citation>
    <scope>NUCLEOTIDE SEQUENCE</scope>
    <source>
        <strain evidence="2">AZ414A</strain>
    </source>
</reference>
<protein>
    <submittedName>
        <fullName evidence="2">3250_t:CDS:1</fullName>
    </submittedName>
</protein>
<dbReference type="AlphaFoldDB" id="A0A9N8YMT1"/>
<dbReference type="InterPro" id="IPR013761">
    <property type="entry name" value="SAM/pointed_sf"/>
</dbReference>
<evidence type="ECO:0000256" key="1">
    <source>
        <dbReference type="SAM" id="MobiDB-lite"/>
    </source>
</evidence>
<sequence>MRNNFLRIKIKAQRLSNLKVLYSSSKFPIVSNSNFRTFKPPPMSNSNFKPPSMSNSNFKPPSMSNNKFKPPTISNSNFKPSNSNFKPPMSNSNFRPPPLSNSNFRPPPISNSNFRPPPMSNSNFRPPPMSNSNFKPSPMSNSNFKSSPMSSPNRNKYDKYELSKFHRFSNKNKLNKPSNNMNKPDNKYNNNNFRSNIYFPVTRDNKKLNKTDDNDNNDFRKSNIYSAVMRDNIKVIKKEEKEEQTEVDDLSLFEDTGYTSYVTDLPEIFEETENVVENDEKVIESGDGVVVENSENSKNSSSKKKRKSHISPKLNKDEIQIVMEGYKDYYNKNYCQINFALLEDFPSWLNGLGLKPLAPYFEGLGWREIIEFSWHDLETSGITNWHLRKRLLRHFYSVRKFLAKERKIRLPAIDFSNLALVKGENDLEEDWYGHIDMGVLNDTECFLHSLGDGLGKLVPYFYGMKWQDLCQLSFRDLLVLRIDNTGTRNGNKKGKTKPRFDAMKLIEDAEISLRHSLINKGMNSIIKDKKFRYQDF</sequence>